<dbReference type="SUPFAM" id="SSF51445">
    <property type="entry name" value="(Trans)glycosidases"/>
    <property type="match status" value="1"/>
</dbReference>
<keyword evidence="4" id="KW-0326">Glycosidase</keyword>
<keyword evidence="3 4" id="KW-0624">Polysaccharide degradation</keyword>
<sequence>MEMSLIGASPVKFSQLGNNNNNNSIPMIICSSSTKSRIGFCQITKCPNVSLRVATRSISISHSQHAASINASEDNAISKPKDGVKLYVGLPMNSVSDCHSINHSRAISAGLRALKLLGVEGVELPIWWGVAEKEAMGKYQWSGYLTLVDMIQKAGLKLHVTLCFHGCKQENIHLPKWVSEIGESEPDIFFADRSGKRYKDCLSFGVDDLPVFHGKTAMNVYQGFVESFKTSFSPFMGFTITGITIGMGPDGELRYPSQQDQNKNKIGLGAGEFQCYDQNMMNNLKKHSENHGNPNWGLSGPHDAPSYNQHPIINTFFKEEGSWQTPYGDFFLSWYSTQLVSHADKILSMAASSFSDTPVILSGKLPLIYSWYRTRSHPAEVAAGFCNTVNRYEEIIKVFHKNSCRMILPGMDLLDEQEPNELCSSPEMLLEEIRDGCRRNGVEVCGQNLEIAGSSESFEQIRKNLVGGNGIEVFVYQRMGAQFFSPENFPSFSAFVRRIKELELELDSDDLGGNGRDSVVFVPGKNLKMQAA</sequence>
<dbReference type="Gene3D" id="3.20.20.80">
    <property type="entry name" value="Glycosidases"/>
    <property type="match status" value="1"/>
</dbReference>
<dbReference type="GO" id="GO:0016161">
    <property type="term" value="F:beta-amylase activity"/>
    <property type="evidence" value="ECO:0007669"/>
    <property type="project" value="UniProtKB-EC"/>
</dbReference>
<dbReference type="PANTHER" id="PTHR31352">
    <property type="entry name" value="BETA-AMYLASE 1, CHLOROPLASTIC"/>
    <property type="match status" value="1"/>
</dbReference>
<comment type="caution">
    <text evidence="5">The sequence shown here is derived from an EMBL/GenBank/DDBJ whole genome shotgun (WGS) entry which is preliminary data.</text>
</comment>
<evidence type="ECO:0000256" key="4">
    <source>
        <dbReference type="RuleBase" id="RU000509"/>
    </source>
</evidence>
<evidence type="ECO:0000313" key="6">
    <source>
        <dbReference type="Proteomes" id="UP001157418"/>
    </source>
</evidence>
<keyword evidence="2 4" id="KW-0119">Carbohydrate metabolism</keyword>
<comment type="similarity">
    <text evidence="1 4">Belongs to the glycosyl hydrolase 14 family.</text>
</comment>
<keyword evidence="4" id="KW-0378">Hydrolase</keyword>
<dbReference type="InterPro" id="IPR001554">
    <property type="entry name" value="Glyco_hydro_14"/>
</dbReference>
<evidence type="ECO:0000256" key="1">
    <source>
        <dbReference type="ARBA" id="ARBA00005652"/>
    </source>
</evidence>
<dbReference type="Pfam" id="PF01373">
    <property type="entry name" value="Glyco_hydro_14"/>
    <property type="match status" value="1"/>
</dbReference>
<organism evidence="5 6">
    <name type="scientific">Lactuca virosa</name>
    <dbReference type="NCBI Taxonomy" id="75947"/>
    <lineage>
        <taxon>Eukaryota</taxon>
        <taxon>Viridiplantae</taxon>
        <taxon>Streptophyta</taxon>
        <taxon>Embryophyta</taxon>
        <taxon>Tracheophyta</taxon>
        <taxon>Spermatophyta</taxon>
        <taxon>Magnoliopsida</taxon>
        <taxon>eudicotyledons</taxon>
        <taxon>Gunneridae</taxon>
        <taxon>Pentapetalae</taxon>
        <taxon>asterids</taxon>
        <taxon>campanulids</taxon>
        <taxon>Asterales</taxon>
        <taxon>Asteraceae</taxon>
        <taxon>Cichorioideae</taxon>
        <taxon>Cichorieae</taxon>
        <taxon>Lactucinae</taxon>
        <taxon>Lactuca</taxon>
    </lineage>
</organism>
<dbReference type="PRINTS" id="PR00750">
    <property type="entry name" value="BETAAMYLASE"/>
</dbReference>
<dbReference type="AlphaFoldDB" id="A0AAU9MN03"/>
<dbReference type="InterPro" id="IPR017853">
    <property type="entry name" value="GH"/>
</dbReference>
<dbReference type="PANTHER" id="PTHR31352:SF3">
    <property type="entry name" value="INACTIVE BETA-AMYLASE 9"/>
    <property type="match status" value="1"/>
</dbReference>
<name>A0AAU9MN03_9ASTR</name>
<keyword evidence="6" id="KW-1185">Reference proteome</keyword>
<protein>
    <recommendedName>
        <fullName evidence="4">Beta-amylase</fullName>
        <ecNumber evidence="4">3.2.1.2</ecNumber>
    </recommendedName>
</protein>
<gene>
    <name evidence="5" type="ORF">LVIROSA_LOCUS14644</name>
</gene>
<reference evidence="5 6" key="1">
    <citation type="submission" date="2022-01" db="EMBL/GenBank/DDBJ databases">
        <authorList>
            <person name="Xiong W."/>
            <person name="Schranz E."/>
        </authorList>
    </citation>
    <scope>NUCLEOTIDE SEQUENCE [LARGE SCALE GENOMIC DNA]</scope>
</reference>
<dbReference type="Proteomes" id="UP001157418">
    <property type="component" value="Unassembled WGS sequence"/>
</dbReference>
<evidence type="ECO:0000256" key="2">
    <source>
        <dbReference type="ARBA" id="ARBA00023277"/>
    </source>
</evidence>
<evidence type="ECO:0000313" key="5">
    <source>
        <dbReference type="EMBL" id="CAH1427655.1"/>
    </source>
</evidence>
<evidence type="ECO:0000256" key="3">
    <source>
        <dbReference type="ARBA" id="ARBA00023326"/>
    </source>
</evidence>
<dbReference type="GO" id="GO:0000272">
    <property type="term" value="P:polysaccharide catabolic process"/>
    <property type="evidence" value="ECO:0007669"/>
    <property type="project" value="UniProtKB-KW"/>
</dbReference>
<dbReference type="EMBL" id="CAKMRJ010002223">
    <property type="protein sequence ID" value="CAH1427655.1"/>
    <property type="molecule type" value="Genomic_DNA"/>
</dbReference>
<comment type="catalytic activity">
    <reaction evidence="4">
        <text>Hydrolysis of (1-&gt;4)-alpha-D-glucosidic linkages in polysaccharides so as to remove successive maltose units from the non-reducing ends of the chains.</text>
        <dbReference type="EC" id="3.2.1.2"/>
    </reaction>
</comment>
<proteinExistence type="inferred from homology"/>
<dbReference type="EC" id="3.2.1.2" evidence="4"/>
<accession>A0AAU9MN03</accession>